<dbReference type="InterPro" id="IPR038475">
    <property type="entry name" value="RecG_C_sf"/>
</dbReference>
<comment type="caution">
    <text evidence="2">The sequence shown here is derived from an EMBL/GenBank/DDBJ whole genome shotgun (WGS) entry which is preliminary data.</text>
</comment>
<dbReference type="Pfam" id="PF04326">
    <property type="entry name" value="SLFN_AlbA_2"/>
    <property type="match status" value="1"/>
</dbReference>
<gene>
    <name evidence="2" type="ORF">T230_12445</name>
</gene>
<dbReference type="PANTHER" id="PTHR30595">
    <property type="entry name" value="GLPR-RELATED TRANSCRIPTIONAL REPRESSOR"/>
    <property type="match status" value="1"/>
</dbReference>
<accession>W2CH39</accession>
<evidence type="ECO:0000313" key="3">
    <source>
        <dbReference type="Proteomes" id="UP000034982"/>
    </source>
</evidence>
<proteinExistence type="predicted"/>
<protein>
    <submittedName>
        <fullName evidence="2">Transcriptional regulator</fullName>
    </submittedName>
</protein>
<evidence type="ECO:0000313" key="2">
    <source>
        <dbReference type="EMBL" id="ETK06440.1"/>
    </source>
</evidence>
<dbReference type="Gene3D" id="3.30.565.60">
    <property type="match status" value="1"/>
</dbReference>
<name>W2CH39_9BACT</name>
<dbReference type="InterPro" id="IPR038461">
    <property type="entry name" value="Schlafen_AlbA_2_dom_sf"/>
</dbReference>
<dbReference type="InterPro" id="IPR007421">
    <property type="entry name" value="Schlafen_AlbA_2_dom"/>
</dbReference>
<dbReference type="EMBL" id="AYYE01001181">
    <property type="protein sequence ID" value="ETK06440.1"/>
    <property type="molecule type" value="Genomic_DNA"/>
</dbReference>
<dbReference type="Pfam" id="PF13749">
    <property type="entry name" value="HATPase_c_4"/>
    <property type="match status" value="1"/>
</dbReference>
<feature type="domain" description="Schlafen AlbA-2" evidence="1">
    <location>
        <begin position="19"/>
        <end position="140"/>
    </location>
</feature>
<dbReference type="AlphaFoldDB" id="W2CH39"/>
<dbReference type="Gene3D" id="3.30.950.30">
    <property type="entry name" value="Schlafen, AAA domain"/>
    <property type="match status" value="1"/>
</dbReference>
<dbReference type="PANTHER" id="PTHR30595:SF6">
    <property type="entry name" value="SCHLAFEN ALBA-2 DOMAIN-CONTAINING PROTEIN"/>
    <property type="match status" value="1"/>
</dbReference>
<organism evidence="2 3">
    <name type="scientific">Tannerella sp. oral taxon BU063 isolate Cell 1/3</name>
    <dbReference type="NCBI Taxonomy" id="1411022"/>
    <lineage>
        <taxon>Bacteria</taxon>
        <taxon>Pseudomonadati</taxon>
        <taxon>Bacteroidota</taxon>
        <taxon>Bacteroidia</taxon>
        <taxon>Bacteroidales</taxon>
        <taxon>Tannerellaceae</taxon>
        <taxon>Tannerella</taxon>
    </lineage>
</organism>
<dbReference type="PATRIC" id="fig|1411022.3.peg.1554"/>
<sequence length="483" mass="55003">MTDKELKTIIEDIQASPRECEWVEIKKDNSKPELIGEYVSALANGAAYMGQPKGYLAFGIDDSSHAIVGTKFSPKDEKVGNQEIENWIASLLNPRIDFCIQEIEVSGKRVVLFIIDSVKDTPVKFKGTAYIRVGSYKKPLSEHPERERKIWQNSRNSCFELSVAKSGLKDDEVLQLIDYPNVFRLLQEPLPENKHAILQKLEEEKVVCKRPSCFDITNLGAILFAHDLRTFDSLARKAVRVIFYRGNDRLHAMKELVEWKGYAIGFQSVVDYLSESLPVNEEIGRSQRKETPVYPPIAIREFVANALIHQDFSISGTSPVIEVFQSRLEITNPGKPLIDILRFIDHAPISRNEKLAFIMRRMNFCEERGSGVDRAISECELYQLPAPDFTNEEAYTRVSMFTPKAMRGMNKEDKIRACYQHCCLQYVSGKKMTNESLRVRLNITPSNYSTASRIISDTVGAGLIKLDDATRSRKYAQYVPVWV</sequence>
<evidence type="ECO:0000259" key="1">
    <source>
        <dbReference type="Pfam" id="PF04326"/>
    </source>
</evidence>
<dbReference type="Proteomes" id="UP000034982">
    <property type="component" value="Unassembled WGS sequence"/>
</dbReference>
<reference evidence="2 3" key="1">
    <citation type="submission" date="2013-11" db="EMBL/GenBank/DDBJ databases">
        <title>Single cell genomics of uncultured Tannerella BU063 (oral taxon 286).</title>
        <authorList>
            <person name="Beall C.J."/>
            <person name="Campbell A.G."/>
            <person name="Griffen A.L."/>
            <person name="Podar M."/>
            <person name="Leys E.J."/>
        </authorList>
    </citation>
    <scope>NUCLEOTIDE SEQUENCE [LARGE SCALE GENOMIC DNA]</scope>
    <source>
        <strain evidence="2">Cell 1/3</strain>
    </source>
</reference>